<dbReference type="PATRIC" id="fig|545.12.peg.4721"/>
<keyword evidence="1" id="KW-0328">Glycosyltransferase</keyword>
<evidence type="ECO:0000256" key="2">
    <source>
        <dbReference type="ARBA" id="ARBA00022679"/>
    </source>
</evidence>
<dbReference type="AlphaFoldDB" id="A0A078LMW2"/>
<reference evidence="3" key="1">
    <citation type="submission" date="2014-06" db="EMBL/GenBank/DDBJ databases">
        <authorList>
            <person name="Urmite Genomes Urmite Genomes"/>
        </authorList>
    </citation>
    <scope>NUCLEOTIDE SEQUENCE</scope>
</reference>
<dbReference type="RefSeq" id="WP_112001405.1">
    <property type="nucleotide sequence ID" value="NZ_CP136828.1"/>
</dbReference>
<dbReference type="GO" id="GO:0009244">
    <property type="term" value="P:lipopolysaccharide core region biosynthetic process"/>
    <property type="evidence" value="ECO:0007669"/>
    <property type="project" value="TreeGrafter"/>
</dbReference>
<dbReference type="Pfam" id="PF01075">
    <property type="entry name" value="Glyco_transf_9"/>
    <property type="match status" value="1"/>
</dbReference>
<evidence type="ECO:0000256" key="1">
    <source>
        <dbReference type="ARBA" id="ARBA00022676"/>
    </source>
</evidence>
<dbReference type="EMBL" id="LK931336">
    <property type="protein sequence ID" value="CDZ86451.1"/>
    <property type="molecule type" value="Genomic_DNA"/>
</dbReference>
<keyword evidence="2" id="KW-0808">Transferase</keyword>
<dbReference type="InterPro" id="IPR011916">
    <property type="entry name" value="LipoPS_heptosylTferase-III"/>
</dbReference>
<dbReference type="Gene3D" id="3.40.50.2000">
    <property type="entry name" value="Glycogen Phosphorylase B"/>
    <property type="match status" value="2"/>
</dbReference>
<organism evidence="3">
    <name type="scientific">Citrobacter koseri</name>
    <name type="common">Citrobacter diversus</name>
    <dbReference type="NCBI Taxonomy" id="545"/>
    <lineage>
        <taxon>Bacteria</taxon>
        <taxon>Pseudomonadati</taxon>
        <taxon>Pseudomonadota</taxon>
        <taxon>Gammaproteobacteria</taxon>
        <taxon>Enterobacterales</taxon>
        <taxon>Enterobacteriaceae</taxon>
        <taxon>Citrobacter</taxon>
    </lineage>
</organism>
<sequence length="351" mass="40042">MFDKVERILICKLKFYGDVLLITPVIASLQARYPHAKIDLLLYKDTRAILAADERINNFYLIEKKKGLLETIKNYISVRRQLKKNHYDLIVNLTEQWPIGALIASLRRPSIAFKRDKKQWNCLFTKVTPTTGTHIVEQNLSILKGLDFSESELKKEMLLCYRESDYQYLLTQLPALPTQKYVVIQPTARQSFKCWDDEKFAHVIDYLQQRGLHVYLTCGPAVQEQQQVARIAGLCQSPPDLTVAGKTTFLQLAALIDHAVLYIGVDSAPMHMAAALGTPQVCLFGATNYQQWKPWSDKAALIWAGDYHPMPTRAELDRSRKYLTWIPEHAVIDAIDTVLHDSNPVEGNETA</sequence>
<accession>A0A078LMW2</accession>
<dbReference type="PANTHER" id="PTHR30160">
    <property type="entry name" value="TETRAACYLDISACCHARIDE 4'-KINASE-RELATED"/>
    <property type="match status" value="1"/>
</dbReference>
<dbReference type="NCBIfam" id="NF007742">
    <property type="entry name" value="PRK10422.1"/>
    <property type="match status" value="1"/>
</dbReference>
<dbReference type="GO" id="GO:0005829">
    <property type="term" value="C:cytosol"/>
    <property type="evidence" value="ECO:0007669"/>
    <property type="project" value="TreeGrafter"/>
</dbReference>
<dbReference type="InterPro" id="IPR002201">
    <property type="entry name" value="Glyco_trans_9"/>
</dbReference>
<proteinExistence type="predicted"/>
<dbReference type="CDD" id="cd03789">
    <property type="entry name" value="GT9_LPS_heptosyltransferase"/>
    <property type="match status" value="1"/>
</dbReference>
<protein>
    <submittedName>
        <fullName evidence="3">Lipopolysaccharide core biosynthesis protein</fullName>
    </submittedName>
</protein>
<dbReference type="InterPro" id="IPR051199">
    <property type="entry name" value="LPS_LOS_Heptosyltrfase"/>
</dbReference>
<dbReference type="GO" id="GO:0008713">
    <property type="term" value="F:ADP-heptose-lipopolysaccharide heptosyltransferase activity"/>
    <property type="evidence" value="ECO:0007669"/>
    <property type="project" value="TreeGrafter"/>
</dbReference>
<evidence type="ECO:0000313" key="3">
    <source>
        <dbReference type="EMBL" id="CDZ86451.1"/>
    </source>
</evidence>
<dbReference type="PANTHER" id="PTHR30160:SF1">
    <property type="entry name" value="LIPOPOLYSACCHARIDE 1,2-N-ACETYLGLUCOSAMINETRANSFERASE-RELATED"/>
    <property type="match status" value="1"/>
</dbReference>
<dbReference type="NCBIfam" id="TIGR02201">
    <property type="entry name" value="heptsyl_trn_III"/>
    <property type="match status" value="1"/>
</dbReference>
<dbReference type="SUPFAM" id="SSF53756">
    <property type="entry name" value="UDP-Glycosyltransferase/glycogen phosphorylase"/>
    <property type="match status" value="1"/>
</dbReference>
<gene>
    <name evidence="3" type="ORF">BN1086_04699</name>
</gene>
<name>A0A078LMW2_CITKO</name>